<proteinExistence type="predicted"/>
<keyword evidence="3" id="KW-1185">Reference proteome</keyword>
<comment type="caution">
    <text evidence="2">The sequence shown here is derived from an EMBL/GenBank/DDBJ whole genome shotgun (WGS) entry which is preliminary data.</text>
</comment>
<feature type="region of interest" description="Disordered" evidence="1">
    <location>
        <begin position="23"/>
        <end position="46"/>
    </location>
</feature>
<name>A0A2U2JCB1_9FLAO</name>
<dbReference type="RefSeq" id="WP_109404317.1">
    <property type="nucleotide sequence ID" value="NZ_QFFG01000002.1"/>
</dbReference>
<evidence type="ECO:0000313" key="2">
    <source>
        <dbReference type="EMBL" id="PWG05986.1"/>
    </source>
</evidence>
<organism evidence="2 3">
    <name type="scientific">Polaribacter aquimarinus</name>
    <dbReference type="NCBI Taxonomy" id="2100726"/>
    <lineage>
        <taxon>Bacteria</taxon>
        <taxon>Pseudomonadati</taxon>
        <taxon>Bacteroidota</taxon>
        <taxon>Flavobacteriia</taxon>
        <taxon>Flavobacteriales</taxon>
        <taxon>Flavobacteriaceae</taxon>
    </lineage>
</organism>
<sequence length="87" mass="9615">MVSPTVISLTDSSHNLSMLIDFGEEEESKGKESSESKVDSELKIHPSSSNKSLLLDNFSNAISVIFHSNNYISEYPKITTPPPKFVL</sequence>
<accession>A0A2U2JCB1</accession>
<dbReference type="OrthoDB" id="1203274at2"/>
<feature type="compositionally biased region" description="Basic and acidic residues" evidence="1">
    <location>
        <begin position="28"/>
        <end position="44"/>
    </location>
</feature>
<dbReference type="AlphaFoldDB" id="A0A2U2JCB1"/>
<reference evidence="2 3" key="1">
    <citation type="submission" date="2018-05" db="EMBL/GenBank/DDBJ databases">
        <title>Polaribacter aquimarinus sp. nov., isolated from sediment in a sediment of sea.</title>
        <authorList>
            <person name="Lu D."/>
        </authorList>
    </citation>
    <scope>NUCLEOTIDE SEQUENCE [LARGE SCALE GENOMIC DNA]</scope>
    <source>
        <strain evidence="2 3">ZY113</strain>
    </source>
</reference>
<dbReference type="EMBL" id="QFFG01000002">
    <property type="protein sequence ID" value="PWG05986.1"/>
    <property type="molecule type" value="Genomic_DNA"/>
</dbReference>
<protein>
    <submittedName>
        <fullName evidence="2">Uncharacterized protein</fullName>
    </submittedName>
</protein>
<evidence type="ECO:0000313" key="3">
    <source>
        <dbReference type="Proteomes" id="UP000245670"/>
    </source>
</evidence>
<dbReference type="Proteomes" id="UP000245670">
    <property type="component" value="Unassembled WGS sequence"/>
</dbReference>
<gene>
    <name evidence="2" type="ORF">DIS07_06000</name>
</gene>
<evidence type="ECO:0000256" key="1">
    <source>
        <dbReference type="SAM" id="MobiDB-lite"/>
    </source>
</evidence>